<proteinExistence type="predicted"/>
<evidence type="ECO:0000256" key="1">
    <source>
        <dbReference type="PROSITE-ProRule" id="PRU00169"/>
    </source>
</evidence>
<dbReference type="AlphaFoldDB" id="A0A1D2QNE8"/>
<dbReference type="STRING" id="62101.AB835_10745"/>
<reference evidence="3 4" key="1">
    <citation type="journal article" date="2016" name="Appl. Environ. Microbiol.">
        <title>Lack of Overt Genome Reduction in the Bryostatin-Producing Bryozoan Symbiont "Candidatus Endobugula sertula".</title>
        <authorList>
            <person name="Miller I.J."/>
            <person name="Vanee N."/>
            <person name="Fong S.S."/>
            <person name="Lim-Fong G.E."/>
            <person name="Kwan J.C."/>
        </authorList>
    </citation>
    <scope>NUCLEOTIDE SEQUENCE [LARGE SCALE GENOMIC DNA]</scope>
    <source>
        <strain evidence="3">AB1-4</strain>
    </source>
</reference>
<feature type="modified residue" description="4-aspartylphosphate" evidence="1">
    <location>
        <position position="54"/>
    </location>
</feature>
<sequence length="301" mass="33751">MRILIVDDSRAMQTIVRRGIEQLGYDNLELKKAENGKDALNIIRVWEPELVLSDWHMPEMNGIELLKALNREMLGINIGFVTTESSDARIQEALDAGAQFVVQKPFDFKTLHEAVLPILQGSSESEQTLNDPQVKHTHSDHILLPSLETLGRTLNQSPNIEIQIKKISPLTLKDKQFPYLLGLYGDAKHKAVHAIAIADLNAACILGVSLGYVSEESAHIAQAERALPKIIMENCRQVLKNIEVILFNNERKTHLTLRNANLMRKQNDSVNKLLKKEGDERLDVGIMVDGLEAGRFTLIIS</sequence>
<dbReference type="InterPro" id="IPR011006">
    <property type="entry name" value="CheY-like_superfamily"/>
</dbReference>
<dbReference type="InterPro" id="IPR001789">
    <property type="entry name" value="Sig_transdc_resp-reg_receiver"/>
</dbReference>
<dbReference type="PANTHER" id="PTHR43228">
    <property type="entry name" value="TWO-COMPONENT RESPONSE REGULATOR"/>
    <property type="match status" value="1"/>
</dbReference>
<feature type="domain" description="Response regulatory" evidence="2">
    <location>
        <begin position="2"/>
        <end position="119"/>
    </location>
</feature>
<protein>
    <recommendedName>
        <fullName evidence="2">Response regulatory domain-containing protein</fullName>
    </recommendedName>
</protein>
<dbReference type="Gene3D" id="3.40.50.2300">
    <property type="match status" value="1"/>
</dbReference>
<evidence type="ECO:0000313" key="4">
    <source>
        <dbReference type="Proteomes" id="UP000242502"/>
    </source>
</evidence>
<organism evidence="3 4">
    <name type="scientific">Candidatus Endobugula sertula</name>
    <name type="common">Bugula neritina bacterial symbiont</name>
    <dbReference type="NCBI Taxonomy" id="62101"/>
    <lineage>
        <taxon>Bacteria</taxon>
        <taxon>Pseudomonadati</taxon>
        <taxon>Pseudomonadota</taxon>
        <taxon>Gammaproteobacteria</taxon>
        <taxon>Cellvibrionales</taxon>
        <taxon>Cellvibrionaceae</taxon>
        <taxon>Candidatus Endobugula</taxon>
    </lineage>
</organism>
<dbReference type="PROSITE" id="PS50110">
    <property type="entry name" value="RESPONSE_REGULATORY"/>
    <property type="match status" value="1"/>
</dbReference>
<dbReference type="Proteomes" id="UP000242502">
    <property type="component" value="Unassembled WGS sequence"/>
</dbReference>
<keyword evidence="1" id="KW-0597">Phosphoprotein</keyword>
<dbReference type="Pfam" id="PF00072">
    <property type="entry name" value="Response_reg"/>
    <property type="match status" value="1"/>
</dbReference>
<evidence type="ECO:0000313" key="3">
    <source>
        <dbReference type="EMBL" id="ODS23074.1"/>
    </source>
</evidence>
<dbReference type="EMBL" id="MDLC01000040">
    <property type="protein sequence ID" value="ODS23074.1"/>
    <property type="molecule type" value="Genomic_DNA"/>
</dbReference>
<dbReference type="SMART" id="SM00448">
    <property type="entry name" value="REC"/>
    <property type="match status" value="1"/>
</dbReference>
<accession>A0A1D2QNE8</accession>
<dbReference type="InterPro" id="IPR052048">
    <property type="entry name" value="ST_Response_Regulator"/>
</dbReference>
<dbReference type="PANTHER" id="PTHR43228:SF1">
    <property type="entry name" value="TWO-COMPONENT RESPONSE REGULATOR ARR22"/>
    <property type="match status" value="1"/>
</dbReference>
<gene>
    <name evidence="3" type="ORF">AB835_10745</name>
</gene>
<name>A0A1D2QNE8_9GAMM</name>
<dbReference type="SUPFAM" id="SSF52172">
    <property type="entry name" value="CheY-like"/>
    <property type="match status" value="1"/>
</dbReference>
<dbReference type="GO" id="GO:0000160">
    <property type="term" value="P:phosphorelay signal transduction system"/>
    <property type="evidence" value="ECO:0007669"/>
    <property type="project" value="InterPro"/>
</dbReference>
<comment type="caution">
    <text evidence="3">The sequence shown here is derived from an EMBL/GenBank/DDBJ whole genome shotgun (WGS) entry which is preliminary data.</text>
</comment>
<evidence type="ECO:0000259" key="2">
    <source>
        <dbReference type="PROSITE" id="PS50110"/>
    </source>
</evidence>